<keyword evidence="1" id="KW-0472">Membrane</keyword>
<sequence>MIRKKIGVLLALLLFTINSPLLREKAYASDAPLFFYPSSGIVEDVEEGFTVDVLIDSGGVEISKARVVVKYDPQVIILKEAGRNNSLFAQFPDDQSSTDNVEGIVMLTGITEIEDGVPFYTTVGEPDVFIRLKFEIIDTSVEKIVLDMNYSGEDELFESIIITAHEPNSNILLSKPSSAIFHLKSDDIPETAINISSTGIIVGLVLILAGAFVRRSNDNIFIKRRGTVVIEGTE</sequence>
<evidence type="ECO:0000313" key="2">
    <source>
        <dbReference type="EMBL" id="NLZ24467.1"/>
    </source>
</evidence>
<gene>
    <name evidence="2" type="ORF">GX888_01820</name>
</gene>
<proteinExistence type="predicted"/>
<evidence type="ECO:0000313" key="3">
    <source>
        <dbReference type="Proteomes" id="UP000564033"/>
    </source>
</evidence>
<keyword evidence="1" id="KW-1133">Transmembrane helix</keyword>
<keyword evidence="1" id="KW-0812">Transmembrane</keyword>
<reference evidence="2 3" key="1">
    <citation type="journal article" date="2020" name="Biotechnol. Biofuels">
        <title>New insights from the biogas microbiome by comprehensive genome-resolved metagenomics of nearly 1600 species originating from multiple anaerobic digesters.</title>
        <authorList>
            <person name="Campanaro S."/>
            <person name="Treu L."/>
            <person name="Rodriguez-R L.M."/>
            <person name="Kovalovszki A."/>
            <person name="Ziels R.M."/>
            <person name="Maus I."/>
            <person name="Zhu X."/>
            <person name="Kougias P.G."/>
            <person name="Basile A."/>
            <person name="Luo G."/>
            <person name="Schluter A."/>
            <person name="Konstantinidis K.T."/>
            <person name="Angelidaki I."/>
        </authorList>
    </citation>
    <scope>NUCLEOTIDE SEQUENCE [LARGE SCALE GENOMIC DNA]</scope>
    <source>
        <strain evidence="2">AS19jrsBPTG_9</strain>
    </source>
</reference>
<evidence type="ECO:0000256" key="1">
    <source>
        <dbReference type="SAM" id="Phobius"/>
    </source>
</evidence>
<dbReference type="Proteomes" id="UP000564033">
    <property type="component" value="Unassembled WGS sequence"/>
</dbReference>
<feature type="transmembrane region" description="Helical" evidence="1">
    <location>
        <begin position="192"/>
        <end position="213"/>
    </location>
</feature>
<comment type="caution">
    <text evidence="2">The sequence shown here is derived from an EMBL/GenBank/DDBJ whole genome shotgun (WGS) entry which is preliminary data.</text>
</comment>
<evidence type="ECO:0008006" key="4">
    <source>
        <dbReference type="Google" id="ProtNLM"/>
    </source>
</evidence>
<dbReference type="AlphaFoldDB" id="A0A847VDP0"/>
<name>A0A847VDP0_9BACT</name>
<accession>A0A847VDP0</accession>
<protein>
    <recommendedName>
        <fullName evidence="4">Cohesin domain-containing protein</fullName>
    </recommendedName>
</protein>
<dbReference type="EMBL" id="JAAZIL010000047">
    <property type="protein sequence ID" value="NLZ24467.1"/>
    <property type="molecule type" value="Genomic_DNA"/>
</dbReference>
<organism evidence="2 3">
    <name type="scientific">Candidatus Dojkabacteria bacterium</name>
    <dbReference type="NCBI Taxonomy" id="2099670"/>
    <lineage>
        <taxon>Bacteria</taxon>
        <taxon>Candidatus Dojkabacteria</taxon>
    </lineage>
</organism>